<proteinExistence type="predicted"/>
<comment type="caution">
    <text evidence="1">The sequence shown here is derived from an EMBL/GenBank/DDBJ whole genome shotgun (WGS) entry which is preliminary data.</text>
</comment>
<protein>
    <submittedName>
        <fullName evidence="1">Uncharacterized protein</fullName>
    </submittedName>
</protein>
<accession>A0ABV9BUT6</accession>
<dbReference type="Proteomes" id="UP001595990">
    <property type="component" value="Unassembled WGS sequence"/>
</dbReference>
<dbReference type="RefSeq" id="WP_417924256.1">
    <property type="nucleotide sequence ID" value="NZ_JBHSFS010000025.1"/>
</dbReference>
<keyword evidence="2" id="KW-1185">Reference proteome</keyword>
<organism evidence="1 2">
    <name type="scientific">Streptomyces ehimensis</name>
    <dbReference type="NCBI Taxonomy" id="68195"/>
    <lineage>
        <taxon>Bacteria</taxon>
        <taxon>Bacillati</taxon>
        <taxon>Actinomycetota</taxon>
        <taxon>Actinomycetes</taxon>
        <taxon>Kitasatosporales</taxon>
        <taxon>Streptomycetaceae</taxon>
        <taxon>Streptomyces</taxon>
    </lineage>
</organism>
<evidence type="ECO:0000313" key="1">
    <source>
        <dbReference type="EMBL" id="MFC4517793.1"/>
    </source>
</evidence>
<sequence length="113" mass="12405">MIKETGWSQAQVAARFVPVGAEVGAHHLTHVTRSHISQWVLGSHPEGQAAPILCETLSRRLRRTVTPSEIGLRPSDTYVPTAPEWSVDTRTVLRDLGSSDLDINRRQALAKSA</sequence>
<dbReference type="EMBL" id="JBHSFS010000025">
    <property type="protein sequence ID" value="MFC4517793.1"/>
    <property type="molecule type" value="Genomic_DNA"/>
</dbReference>
<gene>
    <name evidence="1" type="ORF">ACFPEN_33435</name>
</gene>
<name>A0ABV9BUT6_9ACTN</name>
<evidence type="ECO:0000313" key="2">
    <source>
        <dbReference type="Proteomes" id="UP001595990"/>
    </source>
</evidence>
<reference evidence="2" key="1">
    <citation type="journal article" date="2019" name="Int. J. Syst. Evol. Microbiol.">
        <title>The Global Catalogue of Microorganisms (GCM) 10K type strain sequencing project: providing services to taxonomists for standard genome sequencing and annotation.</title>
        <authorList>
            <consortium name="The Broad Institute Genomics Platform"/>
            <consortium name="The Broad Institute Genome Sequencing Center for Infectious Disease"/>
            <person name="Wu L."/>
            <person name="Ma J."/>
        </authorList>
    </citation>
    <scope>NUCLEOTIDE SEQUENCE [LARGE SCALE GENOMIC DNA]</scope>
    <source>
        <strain evidence="2">CECT 8064</strain>
    </source>
</reference>